<reference evidence="2" key="1">
    <citation type="journal article" date="2017" name="Front. Plant Sci.">
        <title>Climate Clever Clovers: New Paradigm to Reduce the Environmental Footprint of Ruminants by Breeding Low Methanogenic Forages Utilizing Haplotype Variation.</title>
        <authorList>
            <person name="Kaur P."/>
            <person name="Appels R."/>
            <person name="Bayer P.E."/>
            <person name="Keeble-Gagnere G."/>
            <person name="Wang J."/>
            <person name="Hirakawa H."/>
            <person name="Shirasawa K."/>
            <person name="Vercoe P."/>
            <person name="Stefanova K."/>
            <person name="Durmic Z."/>
            <person name="Nichols P."/>
            <person name="Revell C."/>
            <person name="Isobe S.N."/>
            <person name="Edwards D."/>
            <person name="Erskine W."/>
        </authorList>
    </citation>
    <scope>NUCLEOTIDE SEQUENCE [LARGE SCALE GENOMIC DNA]</scope>
    <source>
        <strain evidence="2">cv. Daliak</strain>
    </source>
</reference>
<sequence length="133" mass="15253">MGEVVQALQLVCSEFEDTNYIEPSNFQEEVLVTNVEGKFLDVSGEREEFSEYQKTLYGYQSGEEKVRLSASELPSTSGQEFESFRRKSTSGPISTEKKRHFWQNLRELEHQGPAEVVGAQCHKPWSTEFNSYS</sequence>
<evidence type="ECO:0000313" key="1">
    <source>
        <dbReference type="EMBL" id="GAU48110.1"/>
    </source>
</evidence>
<name>A0A2Z6PCX0_TRISU</name>
<gene>
    <name evidence="1" type="ORF">TSUD_351160</name>
</gene>
<proteinExistence type="predicted"/>
<organism evidence="1 2">
    <name type="scientific">Trifolium subterraneum</name>
    <name type="common">Subterranean clover</name>
    <dbReference type="NCBI Taxonomy" id="3900"/>
    <lineage>
        <taxon>Eukaryota</taxon>
        <taxon>Viridiplantae</taxon>
        <taxon>Streptophyta</taxon>
        <taxon>Embryophyta</taxon>
        <taxon>Tracheophyta</taxon>
        <taxon>Spermatophyta</taxon>
        <taxon>Magnoliopsida</taxon>
        <taxon>eudicotyledons</taxon>
        <taxon>Gunneridae</taxon>
        <taxon>Pentapetalae</taxon>
        <taxon>rosids</taxon>
        <taxon>fabids</taxon>
        <taxon>Fabales</taxon>
        <taxon>Fabaceae</taxon>
        <taxon>Papilionoideae</taxon>
        <taxon>50 kb inversion clade</taxon>
        <taxon>NPAAA clade</taxon>
        <taxon>Hologalegina</taxon>
        <taxon>IRL clade</taxon>
        <taxon>Trifolieae</taxon>
        <taxon>Trifolium</taxon>
    </lineage>
</organism>
<dbReference type="EMBL" id="DF974383">
    <property type="protein sequence ID" value="GAU48110.1"/>
    <property type="molecule type" value="Genomic_DNA"/>
</dbReference>
<protein>
    <submittedName>
        <fullName evidence="1">Uncharacterized protein</fullName>
    </submittedName>
</protein>
<dbReference type="AlphaFoldDB" id="A0A2Z6PCX0"/>
<dbReference type="Proteomes" id="UP000242715">
    <property type="component" value="Unassembled WGS sequence"/>
</dbReference>
<evidence type="ECO:0000313" key="2">
    <source>
        <dbReference type="Proteomes" id="UP000242715"/>
    </source>
</evidence>
<keyword evidence="2" id="KW-1185">Reference proteome</keyword>
<accession>A0A2Z6PCX0</accession>